<evidence type="ECO:0000256" key="16">
    <source>
        <dbReference type="ARBA" id="ARBA00032853"/>
    </source>
</evidence>
<evidence type="ECO:0000313" key="20">
    <source>
        <dbReference type="EMBL" id="MZR14056.1"/>
    </source>
</evidence>
<dbReference type="NCBIfam" id="TIGR00317">
    <property type="entry name" value="cobS"/>
    <property type="match status" value="1"/>
</dbReference>
<comment type="caution">
    <text evidence="20">The sequence shown here is derived from an EMBL/GenBank/DDBJ whole genome shotgun (WGS) entry which is preliminary data.</text>
</comment>
<keyword evidence="13 19" id="KW-0472">Membrane</keyword>
<comment type="catalytic activity">
    <reaction evidence="18 19">
        <text>alpha-ribazole 5'-phosphate + adenosylcob(III)inamide-GDP = adenosylcob(III)alamin 5'-phosphate + GMP + H(+)</text>
        <dbReference type="Rhea" id="RHEA:23560"/>
        <dbReference type="ChEBI" id="CHEBI:15378"/>
        <dbReference type="ChEBI" id="CHEBI:57918"/>
        <dbReference type="ChEBI" id="CHEBI:58115"/>
        <dbReference type="ChEBI" id="CHEBI:60487"/>
        <dbReference type="ChEBI" id="CHEBI:60493"/>
        <dbReference type="EC" id="2.7.8.26"/>
    </reaction>
</comment>
<evidence type="ECO:0000256" key="6">
    <source>
        <dbReference type="ARBA" id="ARBA00015850"/>
    </source>
</evidence>
<dbReference type="PANTHER" id="PTHR34148">
    <property type="entry name" value="ADENOSYLCOBINAMIDE-GDP RIBAZOLETRANSFERASE"/>
    <property type="match status" value="1"/>
</dbReference>
<accession>A0A845M3B7</accession>
<protein>
    <recommendedName>
        <fullName evidence="6 19">Adenosylcobinamide-GDP ribazoletransferase</fullName>
        <ecNumber evidence="5 19">2.7.8.26</ecNumber>
    </recommendedName>
    <alternativeName>
        <fullName evidence="16 19">Cobalamin synthase</fullName>
    </alternativeName>
    <alternativeName>
        <fullName evidence="15 19">Cobalamin-5'-phosphate synthase</fullName>
    </alternativeName>
</protein>
<evidence type="ECO:0000256" key="4">
    <source>
        <dbReference type="ARBA" id="ARBA00010561"/>
    </source>
</evidence>
<keyword evidence="10 19" id="KW-0812">Transmembrane</keyword>
<keyword evidence="11 19" id="KW-0460">Magnesium</keyword>
<dbReference type="GO" id="GO:0005886">
    <property type="term" value="C:plasma membrane"/>
    <property type="evidence" value="ECO:0007669"/>
    <property type="project" value="UniProtKB-SubCell"/>
</dbReference>
<dbReference type="EC" id="2.7.8.26" evidence="5 19"/>
<dbReference type="Pfam" id="PF02654">
    <property type="entry name" value="CobS"/>
    <property type="match status" value="1"/>
</dbReference>
<dbReference type="GO" id="GO:0009236">
    <property type="term" value="P:cobalamin biosynthetic process"/>
    <property type="evidence" value="ECO:0007669"/>
    <property type="project" value="UniProtKB-UniRule"/>
</dbReference>
<evidence type="ECO:0000256" key="8">
    <source>
        <dbReference type="ARBA" id="ARBA00022573"/>
    </source>
</evidence>
<evidence type="ECO:0000256" key="15">
    <source>
        <dbReference type="ARBA" id="ARBA00032605"/>
    </source>
</evidence>
<evidence type="ECO:0000256" key="19">
    <source>
        <dbReference type="HAMAP-Rule" id="MF_00719"/>
    </source>
</evidence>
<dbReference type="AlphaFoldDB" id="A0A845M3B7"/>
<gene>
    <name evidence="19 20" type="primary">cobS</name>
    <name evidence="20" type="ORF">GQE99_13620</name>
</gene>
<reference evidence="20 21" key="1">
    <citation type="submission" date="2019-12" db="EMBL/GenBank/DDBJ databases">
        <title>Maritimibacter sp. nov. sp. isolated from sea sand.</title>
        <authorList>
            <person name="Kim J."/>
            <person name="Jeong S.E."/>
            <person name="Jung H.S."/>
            <person name="Jeon C.O."/>
        </authorList>
    </citation>
    <scope>NUCLEOTIDE SEQUENCE [LARGE SCALE GENOMIC DNA]</scope>
    <source>
        <strain evidence="20 21">DP07</strain>
    </source>
</reference>
<keyword evidence="9 19" id="KW-0808">Transferase</keyword>
<name>A0A845M3B7_9RHOB</name>
<dbReference type="InterPro" id="IPR003805">
    <property type="entry name" value="CobS"/>
</dbReference>
<evidence type="ECO:0000256" key="1">
    <source>
        <dbReference type="ARBA" id="ARBA00001946"/>
    </source>
</evidence>
<evidence type="ECO:0000256" key="11">
    <source>
        <dbReference type="ARBA" id="ARBA00022842"/>
    </source>
</evidence>
<organism evidence="20 21">
    <name type="scientific">Maritimibacter harenae</name>
    <dbReference type="NCBI Taxonomy" id="2606218"/>
    <lineage>
        <taxon>Bacteria</taxon>
        <taxon>Pseudomonadati</taxon>
        <taxon>Pseudomonadota</taxon>
        <taxon>Alphaproteobacteria</taxon>
        <taxon>Rhodobacterales</taxon>
        <taxon>Roseobacteraceae</taxon>
        <taxon>Maritimibacter</taxon>
    </lineage>
</organism>
<comment type="subcellular location">
    <subcellularLocation>
        <location evidence="2 19">Cell membrane</location>
        <topology evidence="2 19">Multi-pass membrane protein</topology>
    </subcellularLocation>
</comment>
<evidence type="ECO:0000256" key="9">
    <source>
        <dbReference type="ARBA" id="ARBA00022679"/>
    </source>
</evidence>
<keyword evidence="7 19" id="KW-1003">Cell membrane</keyword>
<evidence type="ECO:0000256" key="7">
    <source>
        <dbReference type="ARBA" id="ARBA00022475"/>
    </source>
</evidence>
<evidence type="ECO:0000256" key="13">
    <source>
        <dbReference type="ARBA" id="ARBA00023136"/>
    </source>
</evidence>
<feature type="transmembrane region" description="Helical" evidence="19">
    <location>
        <begin position="37"/>
        <end position="62"/>
    </location>
</feature>
<evidence type="ECO:0000256" key="10">
    <source>
        <dbReference type="ARBA" id="ARBA00022692"/>
    </source>
</evidence>
<dbReference type="GO" id="GO:0008818">
    <property type="term" value="F:cobalamin 5'-phosphate synthase activity"/>
    <property type="evidence" value="ECO:0007669"/>
    <property type="project" value="UniProtKB-UniRule"/>
</dbReference>
<evidence type="ECO:0000256" key="14">
    <source>
        <dbReference type="ARBA" id="ARBA00025228"/>
    </source>
</evidence>
<evidence type="ECO:0000256" key="18">
    <source>
        <dbReference type="ARBA" id="ARBA00049504"/>
    </source>
</evidence>
<dbReference type="UniPathway" id="UPA00148">
    <property type="reaction ID" value="UER00238"/>
</dbReference>
<evidence type="ECO:0000256" key="5">
    <source>
        <dbReference type="ARBA" id="ARBA00013200"/>
    </source>
</evidence>
<comment type="caution">
    <text evidence="19">Lacks conserved residue(s) required for the propagation of feature annotation.</text>
</comment>
<comment type="similarity">
    <text evidence="4 19">Belongs to the CobS family.</text>
</comment>
<comment type="function">
    <text evidence="14 19">Joins adenosylcobinamide-GDP and alpha-ribazole to generate adenosylcobalamin (Ado-cobalamin). Also synthesizes adenosylcobalamin 5'-phosphate from adenosylcobinamide-GDP and alpha-ribazole 5'-phosphate.</text>
</comment>
<dbReference type="Proteomes" id="UP000467322">
    <property type="component" value="Unassembled WGS sequence"/>
</dbReference>
<evidence type="ECO:0000256" key="17">
    <source>
        <dbReference type="ARBA" id="ARBA00048623"/>
    </source>
</evidence>
<dbReference type="EMBL" id="WTUX01000017">
    <property type="protein sequence ID" value="MZR14056.1"/>
    <property type="molecule type" value="Genomic_DNA"/>
</dbReference>
<evidence type="ECO:0000256" key="2">
    <source>
        <dbReference type="ARBA" id="ARBA00004651"/>
    </source>
</evidence>
<keyword evidence="8 19" id="KW-0169">Cobalamin biosynthesis</keyword>
<keyword evidence="12 19" id="KW-1133">Transmembrane helix</keyword>
<evidence type="ECO:0000313" key="21">
    <source>
        <dbReference type="Proteomes" id="UP000467322"/>
    </source>
</evidence>
<evidence type="ECO:0000256" key="12">
    <source>
        <dbReference type="ARBA" id="ARBA00022989"/>
    </source>
</evidence>
<dbReference type="PANTHER" id="PTHR34148:SF1">
    <property type="entry name" value="ADENOSYLCOBINAMIDE-GDP RIBAZOLETRANSFERASE"/>
    <property type="match status" value="1"/>
</dbReference>
<comment type="pathway">
    <text evidence="3 19">Cofactor biosynthesis; adenosylcobalamin biosynthesis; adenosylcobalamin from cob(II)yrinate a,c-diamide: step 7/7.</text>
</comment>
<sequence>MARTDPIAQPGDIAVALALLTRLPVSADHARGAHASWAWPLAGLAVGLGAAVVGGLGLWLGLPAALTAVAILLTQVMLTGGLHEDGLADIADGFWGGHEKARRLEIMKDSRVGSYGVIALCLSLLARWAALTALLSVGGIAWALIAVGLLSRAPMPVLMAAMPNARGQGLSAQVGQPGQPTATLAVIIAILGAFFCLGAGALAPILWATLATIALAGIAKAKIGGQTGDVLGASQQLAEIAALAALTATLA</sequence>
<comment type="catalytic activity">
    <reaction evidence="17 19">
        <text>alpha-ribazole + adenosylcob(III)inamide-GDP = adenosylcob(III)alamin + GMP + H(+)</text>
        <dbReference type="Rhea" id="RHEA:16049"/>
        <dbReference type="ChEBI" id="CHEBI:10329"/>
        <dbReference type="ChEBI" id="CHEBI:15378"/>
        <dbReference type="ChEBI" id="CHEBI:18408"/>
        <dbReference type="ChEBI" id="CHEBI:58115"/>
        <dbReference type="ChEBI" id="CHEBI:60487"/>
        <dbReference type="EC" id="2.7.8.26"/>
    </reaction>
</comment>
<proteinExistence type="inferred from homology"/>
<feature type="transmembrane region" description="Helical" evidence="19">
    <location>
        <begin position="182"/>
        <end position="207"/>
    </location>
</feature>
<dbReference type="RefSeq" id="WP_161352180.1">
    <property type="nucleotide sequence ID" value="NZ_WTUX01000017.1"/>
</dbReference>
<dbReference type="GO" id="GO:0051073">
    <property type="term" value="F:adenosylcobinamide-GDP ribazoletransferase activity"/>
    <property type="evidence" value="ECO:0007669"/>
    <property type="project" value="UniProtKB-UniRule"/>
</dbReference>
<comment type="cofactor">
    <cofactor evidence="1 19">
        <name>Mg(2+)</name>
        <dbReference type="ChEBI" id="CHEBI:18420"/>
    </cofactor>
</comment>
<dbReference type="HAMAP" id="MF_00719">
    <property type="entry name" value="CobS"/>
    <property type="match status" value="1"/>
</dbReference>
<evidence type="ECO:0000256" key="3">
    <source>
        <dbReference type="ARBA" id="ARBA00004663"/>
    </source>
</evidence>
<keyword evidence="21" id="KW-1185">Reference proteome</keyword>